<evidence type="ECO:0000313" key="2">
    <source>
        <dbReference type="Proteomes" id="UP000006911"/>
    </source>
</evidence>
<gene>
    <name evidence="1" type="ORF">GSTUM_00006318001</name>
</gene>
<protein>
    <submittedName>
        <fullName evidence="1">(Perigord truffle) hypothetical protein</fullName>
    </submittedName>
</protein>
<dbReference type="KEGG" id="tml:GSTUM_00006318001"/>
<dbReference type="InParanoid" id="D5GDX0"/>
<dbReference type="RefSeq" id="XP_002838522.1">
    <property type="nucleotide sequence ID" value="XM_002838476.1"/>
</dbReference>
<evidence type="ECO:0000313" key="1">
    <source>
        <dbReference type="EMBL" id="CAZ82713.1"/>
    </source>
</evidence>
<dbReference type="EMBL" id="FN430153">
    <property type="protein sequence ID" value="CAZ82713.1"/>
    <property type="molecule type" value="Genomic_DNA"/>
</dbReference>
<dbReference type="HOGENOM" id="CLU_1367123_0_0_1"/>
<organism evidence="1 2">
    <name type="scientific">Tuber melanosporum (strain Mel28)</name>
    <name type="common">Perigord black truffle</name>
    <dbReference type="NCBI Taxonomy" id="656061"/>
    <lineage>
        <taxon>Eukaryota</taxon>
        <taxon>Fungi</taxon>
        <taxon>Dikarya</taxon>
        <taxon>Ascomycota</taxon>
        <taxon>Pezizomycotina</taxon>
        <taxon>Pezizomycetes</taxon>
        <taxon>Pezizales</taxon>
        <taxon>Tuberaceae</taxon>
        <taxon>Tuber</taxon>
    </lineage>
</organism>
<accession>D5GDX0</accession>
<reference evidence="1 2" key="1">
    <citation type="journal article" date="2010" name="Nature">
        <title>Perigord black truffle genome uncovers evolutionary origins and mechanisms of symbiosis.</title>
        <authorList>
            <person name="Martin F."/>
            <person name="Kohler A."/>
            <person name="Murat C."/>
            <person name="Balestrini R."/>
            <person name="Coutinho P.M."/>
            <person name="Jaillon O."/>
            <person name="Montanini B."/>
            <person name="Morin E."/>
            <person name="Noel B."/>
            <person name="Percudani R."/>
            <person name="Porcel B."/>
            <person name="Rubini A."/>
            <person name="Amicucci A."/>
            <person name="Amselem J."/>
            <person name="Anthouard V."/>
            <person name="Arcioni S."/>
            <person name="Artiguenave F."/>
            <person name="Aury J.M."/>
            <person name="Ballario P."/>
            <person name="Bolchi A."/>
            <person name="Brenna A."/>
            <person name="Brun A."/>
            <person name="Buee M."/>
            <person name="Cantarel B."/>
            <person name="Chevalier G."/>
            <person name="Couloux A."/>
            <person name="Da Silva C."/>
            <person name="Denoeud F."/>
            <person name="Duplessis S."/>
            <person name="Ghignone S."/>
            <person name="Hilselberger B."/>
            <person name="Iotti M."/>
            <person name="Marcais B."/>
            <person name="Mello A."/>
            <person name="Miranda M."/>
            <person name="Pacioni G."/>
            <person name="Quesneville H."/>
            <person name="Riccioni C."/>
            <person name="Ruotolo R."/>
            <person name="Splivallo R."/>
            <person name="Stocchi V."/>
            <person name="Tisserant E."/>
            <person name="Viscomi A.R."/>
            <person name="Zambonelli A."/>
            <person name="Zampieri E."/>
            <person name="Henrissat B."/>
            <person name="Lebrun M.H."/>
            <person name="Paolocci F."/>
            <person name="Bonfante P."/>
            <person name="Ottonello S."/>
            <person name="Wincker P."/>
        </authorList>
    </citation>
    <scope>NUCLEOTIDE SEQUENCE [LARGE SCALE GENOMIC DNA]</scope>
    <source>
        <strain evidence="1 2">Mel28</strain>
    </source>
</reference>
<dbReference type="Proteomes" id="UP000006911">
    <property type="component" value="Unassembled WGS sequence"/>
</dbReference>
<dbReference type="GeneID" id="9184508"/>
<dbReference type="AlphaFoldDB" id="D5GDX0"/>
<keyword evidence="2" id="KW-1185">Reference proteome</keyword>
<sequence length="200" mass="22224">MRNAYDRGTTEPFKILHTRFPFPPSICDPPPLQKSPRLTLHPHHLHILLFDLHRSWPRPPNLPADTVSVASIHTSAHRNAVVDSKVLFPLHTYHFVFEGRGVRGQCSPGWNLTLDLPSCNGQCGLYNLAGRDAKVPILPVAKVFAIAWYTTGITRVLSQRSSARCGRLGLSEGSLELVFGEVEVFQGFAQAAPVEVGVWW</sequence>
<name>D5GDX0_TUBMM</name>
<proteinExistence type="predicted"/>